<evidence type="ECO:0000259" key="2">
    <source>
        <dbReference type="PROSITE" id="PS51099"/>
    </source>
</evidence>
<accession>A0A437K5V8</accession>
<name>A0A437K5V8_9BACI</name>
<protein>
    <submittedName>
        <fullName evidence="3">PTS galactitol transporter subunit IIB</fullName>
    </submittedName>
</protein>
<dbReference type="InterPro" id="IPR036095">
    <property type="entry name" value="PTS_EIIB-like_sf"/>
</dbReference>
<feature type="domain" description="PTS EIIB type-2" evidence="2">
    <location>
        <begin position="3"/>
        <end position="93"/>
    </location>
</feature>
<proteinExistence type="predicted"/>
<dbReference type="GO" id="GO:0008982">
    <property type="term" value="F:protein-N(PI)-phosphohistidine-sugar phosphotransferase activity"/>
    <property type="evidence" value="ECO:0007669"/>
    <property type="project" value="InterPro"/>
</dbReference>
<dbReference type="AlphaFoldDB" id="A0A437K5V8"/>
<dbReference type="InterPro" id="IPR013011">
    <property type="entry name" value="PTS_EIIB_2"/>
</dbReference>
<organism evidence="3 4">
    <name type="scientific">Niallia taxi</name>
    <dbReference type="NCBI Taxonomy" id="2499688"/>
    <lineage>
        <taxon>Bacteria</taxon>
        <taxon>Bacillati</taxon>
        <taxon>Bacillota</taxon>
        <taxon>Bacilli</taxon>
        <taxon>Bacillales</taxon>
        <taxon>Bacillaceae</taxon>
        <taxon>Niallia</taxon>
    </lineage>
</organism>
<evidence type="ECO:0000313" key="4">
    <source>
        <dbReference type="Proteomes" id="UP000288024"/>
    </source>
</evidence>
<dbReference type="InterPro" id="IPR003501">
    <property type="entry name" value="PTS_EIIB_2/3"/>
</dbReference>
<dbReference type="Proteomes" id="UP000288024">
    <property type="component" value="Unassembled WGS sequence"/>
</dbReference>
<reference evidence="3 4" key="1">
    <citation type="submission" date="2019-01" db="EMBL/GenBank/DDBJ databases">
        <title>Bacillus sp. M5HDSG1-1, whole genome shotgun sequence.</title>
        <authorList>
            <person name="Tuo L."/>
        </authorList>
    </citation>
    <scope>NUCLEOTIDE SEQUENCE [LARGE SCALE GENOMIC DNA]</scope>
    <source>
        <strain evidence="3 4">M5HDSG1-1</strain>
    </source>
</reference>
<dbReference type="PROSITE" id="PS51099">
    <property type="entry name" value="PTS_EIIB_TYPE_2"/>
    <property type="match status" value="1"/>
</dbReference>
<dbReference type="Gene3D" id="3.40.50.2300">
    <property type="match status" value="1"/>
</dbReference>
<keyword evidence="4" id="KW-1185">Reference proteome</keyword>
<dbReference type="RefSeq" id="WP_127741094.1">
    <property type="nucleotide sequence ID" value="NZ_CAJCKN010000196.1"/>
</dbReference>
<gene>
    <name evidence="3" type="ORF">EM808_22740</name>
</gene>
<sequence>MAKKILVSCGTAVATSTVVAKKIEEMLKNKGLNVVVEQCKASEVPSKAARADLIVTTTPVSDTGDTPVIQTISFLTGVGIDADIEKIISHIDK</sequence>
<dbReference type="SUPFAM" id="SSF52794">
    <property type="entry name" value="PTS system IIB component-like"/>
    <property type="match status" value="1"/>
</dbReference>
<keyword evidence="1" id="KW-0808">Transferase</keyword>
<comment type="caution">
    <text evidence="3">The sequence shown here is derived from an EMBL/GenBank/DDBJ whole genome shotgun (WGS) entry which is preliminary data.</text>
</comment>
<evidence type="ECO:0000256" key="1">
    <source>
        <dbReference type="ARBA" id="ARBA00022679"/>
    </source>
</evidence>
<dbReference type="GO" id="GO:0009401">
    <property type="term" value="P:phosphoenolpyruvate-dependent sugar phosphotransferase system"/>
    <property type="evidence" value="ECO:0007669"/>
    <property type="project" value="InterPro"/>
</dbReference>
<dbReference type="GeneID" id="87617497"/>
<evidence type="ECO:0000313" key="3">
    <source>
        <dbReference type="EMBL" id="RVT58332.1"/>
    </source>
</evidence>
<dbReference type="Pfam" id="PF02302">
    <property type="entry name" value="PTS_IIB"/>
    <property type="match status" value="1"/>
</dbReference>
<dbReference type="EMBL" id="RZTZ01000013">
    <property type="protein sequence ID" value="RVT58332.1"/>
    <property type="molecule type" value="Genomic_DNA"/>
</dbReference>
<dbReference type="CDD" id="cd05566">
    <property type="entry name" value="PTS_IIB_galactitol"/>
    <property type="match status" value="1"/>
</dbReference>